<protein>
    <submittedName>
        <fullName evidence="6">Aminotransferase</fullName>
    </submittedName>
</protein>
<comment type="cofactor">
    <cofactor evidence="1">
        <name>pyridoxal 5'-phosphate</name>
        <dbReference type="ChEBI" id="CHEBI:597326"/>
    </cofactor>
</comment>
<keyword evidence="6" id="KW-0614">Plasmid</keyword>
<dbReference type="SUPFAM" id="SSF53383">
    <property type="entry name" value="PLP-dependent transferases"/>
    <property type="match status" value="1"/>
</dbReference>
<dbReference type="PANTHER" id="PTHR43807">
    <property type="entry name" value="FI04487P"/>
    <property type="match status" value="1"/>
</dbReference>
<dbReference type="CDD" id="cd00609">
    <property type="entry name" value="AAT_like"/>
    <property type="match status" value="1"/>
</dbReference>
<dbReference type="InterPro" id="IPR051326">
    <property type="entry name" value="Kynurenine-oxoglutarate_AT"/>
</dbReference>
<proteinExistence type="predicted"/>
<evidence type="ECO:0000256" key="3">
    <source>
        <dbReference type="ARBA" id="ARBA00022679"/>
    </source>
</evidence>
<dbReference type="InterPro" id="IPR015421">
    <property type="entry name" value="PyrdxlP-dep_Trfase_major"/>
</dbReference>
<name>A0A235HDH2_AZOBR</name>
<dbReference type="Gene3D" id="3.40.640.10">
    <property type="entry name" value="Type I PLP-dependent aspartate aminotransferase-like (Major domain)"/>
    <property type="match status" value="1"/>
</dbReference>
<feature type="domain" description="Aminotransferase class I/classII large" evidence="5">
    <location>
        <begin position="27"/>
        <end position="377"/>
    </location>
</feature>
<keyword evidence="2 6" id="KW-0032">Aminotransferase</keyword>
<dbReference type="GO" id="GO:0016212">
    <property type="term" value="F:kynurenine-oxoglutarate transaminase activity"/>
    <property type="evidence" value="ECO:0007669"/>
    <property type="project" value="TreeGrafter"/>
</dbReference>
<dbReference type="GO" id="GO:0030170">
    <property type="term" value="F:pyridoxal phosphate binding"/>
    <property type="evidence" value="ECO:0007669"/>
    <property type="project" value="InterPro"/>
</dbReference>
<evidence type="ECO:0000259" key="5">
    <source>
        <dbReference type="Pfam" id="PF00155"/>
    </source>
</evidence>
<comment type="caution">
    <text evidence="6">The sequence shown here is derived from an EMBL/GenBank/DDBJ whole genome shotgun (WGS) entry which is preliminary data.</text>
</comment>
<dbReference type="GO" id="GO:0005737">
    <property type="term" value="C:cytoplasm"/>
    <property type="evidence" value="ECO:0007669"/>
    <property type="project" value="TreeGrafter"/>
</dbReference>
<dbReference type="InterPro" id="IPR015424">
    <property type="entry name" value="PyrdxlP-dep_Trfase"/>
</dbReference>
<dbReference type="Gene3D" id="3.90.1150.10">
    <property type="entry name" value="Aspartate Aminotransferase, domain 1"/>
    <property type="match status" value="1"/>
</dbReference>
<evidence type="ECO:0000256" key="4">
    <source>
        <dbReference type="ARBA" id="ARBA00022898"/>
    </source>
</evidence>
<organism evidence="6 7">
    <name type="scientific">Azospirillum brasilense</name>
    <dbReference type="NCBI Taxonomy" id="192"/>
    <lineage>
        <taxon>Bacteria</taxon>
        <taxon>Pseudomonadati</taxon>
        <taxon>Pseudomonadota</taxon>
        <taxon>Alphaproteobacteria</taxon>
        <taxon>Rhodospirillales</taxon>
        <taxon>Azospirillaceae</taxon>
        <taxon>Azospirillum</taxon>
    </lineage>
</organism>
<gene>
    <name evidence="6" type="ORF">CHT98_13565</name>
</gene>
<evidence type="ECO:0000313" key="7">
    <source>
        <dbReference type="Proteomes" id="UP000215367"/>
    </source>
</evidence>
<evidence type="ECO:0000313" key="6">
    <source>
        <dbReference type="EMBL" id="OYD83808.1"/>
    </source>
</evidence>
<keyword evidence="4" id="KW-0663">Pyridoxal phosphate</keyword>
<evidence type="ECO:0000256" key="2">
    <source>
        <dbReference type="ARBA" id="ARBA00022576"/>
    </source>
</evidence>
<dbReference type="InterPro" id="IPR004839">
    <property type="entry name" value="Aminotransferase_I/II_large"/>
</dbReference>
<sequence length="388" mass="42834">MVNSVFRSTRTSVFESMSRLAAEHGAINLGQGFPEGIEATEVIEAAERALRSGPHQYPPTLGLPALRQAVAEANRRFWNIDADWATEVLVTSGATEALADCFFGLLEPGDEVLVFQPAYDCYGVLLRRAGAVPVPIRLEPPHWELPRQRILDAITPRTRAILLNTPMNPNGKIFSLDELGFLAGILERHHLIAICDEVYEHLTFDGRAHVPLYTLPEAQGRCLRIGSAGKTFSVTGWKVGYVTAPAALLEPVARAHQYLTFATPPHLQAAVAFGLGLEDSYFHGLQATLQHNRDQLANGLRELGFSVLDCGATYFLCVEIGGLDRDGDDFAFCRRLVAESGVAAVPVSSFYAERDMTSLIRLCFAKRLPLLHEALERLADWRNRDKRT</sequence>
<dbReference type="AlphaFoldDB" id="A0A235HDH2"/>
<accession>A0A235HDH2</accession>
<dbReference type="PANTHER" id="PTHR43807:SF20">
    <property type="entry name" value="FI04487P"/>
    <property type="match status" value="1"/>
</dbReference>
<dbReference type="Pfam" id="PF00155">
    <property type="entry name" value="Aminotran_1_2"/>
    <property type="match status" value="1"/>
</dbReference>
<keyword evidence="3 6" id="KW-0808">Transferase</keyword>
<geneLocation type="plasmid" evidence="6">
    <name>unnamed</name>
</geneLocation>
<dbReference type="InterPro" id="IPR015422">
    <property type="entry name" value="PyrdxlP-dep_Trfase_small"/>
</dbReference>
<dbReference type="Proteomes" id="UP000215367">
    <property type="component" value="Unassembled WGS sequence"/>
</dbReference>
<dbReference type="RefSeq" id="WP_094303728.1">
    <property type="nucleotide sequence ID" value="NZ_NOWT01000011.1"/>
</dbReference>
<dbReference type="EMBL" id="NOWT01000011">
    <property type="protein sequence ID" value="OYD83808.1"/>
    <property type="molecule type" value="Genomic_DNA"/>
</dbReference>
<evidence type="ECO:0000256" key="1">
    <source>
        <dbReference type="ARBA" id="ARBA00001933"/>
    </source>
</evidence>
<reference evidence="6 7" key="1">
    <citation type="submission" date="2017-07" db="EMBL/GenBank/DDBJ databases">
        <title>Whole genome sequence of Azospirillum brasilense 2A1, a potential biofertilizer strain.</title>
        <authorList>
            <person name="Fontana C.A."/>
            <person name="Toffoli L.M."/>
            <person name="Salazar S.M."/>
            <person name="Puglisi E."/>
            <person name="Pedraza R."/>
            <person name="Bassi D."/>
            <person name="Cocconcelli P.S."/>
        </authorList>
    </citation>
    <scope>NUCLEOTIDE SEQUENCE [LARGE SCALE GENOMIC DNA]</scope>
    <source>
        <strain evidence="6 7">2A1</strain>
        <plasmid evidence="6">unnamed</plasmid>
    </source>
</reference>
<dbReference type="NCBIfam" id="NF006488">
    <property type="entry name" value="PRK08912.1"/>
    <property type="match status" value="1"/>
</dbReference>